<name>A0A1L9T2N9_9EURO</name>
<dbReference type="Pfam" id="PF08241">
    <property type="entry name" value="Methyltransf_11"/>
    <property type="match status" value="1"/>
</dbReference>
<dbReference type="InterPro" id="IPR029063">
    <property type="entry name" value="SAM-dependent_MTases_sf"/>
</dbReference>
<feature type="domain" description="Methyltransferase" evidence="2">
    <location>
        <begin position="43"/>
        <end position="132"/>
    </location>
</feature>
<dbReference type="GO" id="GO:0008757">
    <property type="term" value="F:S-adenosylmethionine-dependent methyltransferase activity"/>
    <property type="evidence" value="ECO:0007669"/>
    <property type="project" value="InterPro"/>
</dbReference>
<dbReference type="VEuPathDB" id="FungiDB:ASPSYDRAFT_161878"/>
<dbReference type="EMBL" id="KV878596">
    <property type="protein sequence ID" value="OJJ53724.1"/>
    <property type="molecule type" value="Genomic_DNA"/>
</dbReference>
<sequence length="487" mass="54228">MNPDAERIFEHIGQTYDDCFATNLGLKRTVDRVLAMLPAGFTVLDVGCGAGRPVAEHFARGGAEVHGIDLSQNMIDIARRQVKGHFEKADMLKYVPRQSFDVVVSSLSIFELKKTQIYSMIVKFSEWLKPGGLLVIATRLAEDTVSDPALYDPTGDCVRHCSLPWMGYDVQATLLTQRGWLRMFEKAGLTFREDHRWTLEHPASVEAQYFVISEKSVTHSQLGPYPLPDSYSGPHGLSGEGWAAFTNGLLRNELDPVLEQIKHNTNILAIGSGQSLIPLEVAKRAAEIYSINQSPGQHSNQKAKPETLCSEQRRGSAENLPYADRRFDSAVALWALDQTEDLDKSLRELTRVVNLLAPNARIVLTQGAPDNEIVNLLNGVCAPLSSRNPRINHQGYLLHRAVEIFSDHGFGDISFHRSSGTCQFPQESLSARCKVAAKVLAGLWYFDDPNYEKMQQALIPELELHFKDSPYSIGNEMVTMVARPLPN</sequence>
<organism evidence="3 4">
    <name type="scientific">Aspergillus sydowii CBS 593.65</name>
    <dbReference type="NCBI Taxonomy" id="1036612"/>
    <lineage>
        <taxon>Eukaryota</taxon>
        <taxon>Fungi</taxon>
        <taxon>Dikarya</taxon>
        <taxon>Ascomycota</taxon>
        <taxon>Pezizomycotina</taxon>
        <taxon>Eurotiomycetes</taxon>
        <taxon>Eurotiomycetidae</taxon>
        <taxon>Eurotiales</taxon>
        <taxon>Aspergillaceae</taxon>
        <taxon>Aspergillus</taxon>
        <taxon>Aspergillus subgen. Nidulantes</taxon>
    </lineage>
</organism>
<evidence type="ECO:0008006" key="5">
    <source>
        <dbReference type="Google" id="ProtNLM"/>
    </source>
</evidence>
<dbReference type="SUPFAM" id="SSF53335">
    <property type="entry name" value="S-adenosyl-L-methionine-dependent methyltransferases"/>
    <property type="match status" value="2"/>
</dbReference>
<dbReference type="AlphaFoldDB" id="A0A1L9T2N9"/>
<dbReference type="Proteomes" id="UP000184356">
    <property type="component" value="Unassembled WGS sequence"/>
</dbReference>
<protein>
    <recommendedName>
        <fullName evidence="5">Methyltransferase type 11 domain-containing protein</fullName>
    </recommendedName>
</protein>
<dbReference type="Pfam" id="PF13649">
    <property type="entry name" value="Methyltransf_25"/>
    <property type="match status" value="1"/>
</dbReference>
<dbReference type="InterPro" id="IPR041698">
    <property type="entry name" value="Methyltransf_25"/>
</dbReference>
<proteinExistence type="predicted"/>
<evidence type="ECO:0000259" key="1">
    <source>
        <dbReference type="Pfam" id="PF08241"/>
    </source>
</evidence>
<evidence type="ECO:0000313" key="4">
    <source>
        <dbReference type="Proteomes" id="UP000184356"/>
    </source>
</evidence>
<gene>
    <name evidence="3" type="ORF">ASPSYDRAFT_161878</name>
</gene>
<reference evidence="4" key="1">
    <citation type="journal article" date="2017" name="Genome Biol.">
        <title>Comparative genomics reveals high biological diversity and specific adaptations in the industrially and medically important fungal genus Aspergillus.</title>
        <authorList>
            <person name="de Vries R.P."/>
            <person name="Riley R."/>
            <person name="Wiebenga A."/>
            <person name="Aguilar-Osorio G."/>
            <person name="Amillis S."/>
            <person name="Uchima C.A."/>
            <person name="Anderluh G."/>
            <person name="Asadollahi M."/>
            <person name="Askin M."/>
            <person name="Barry K."/>
            <person name="Battaglia E."/>
            <person name="Bayram O."/>
            <person name="Benocci T."/>
            <person name="Braus-Stromeyer S.A."/>
            <person name="Caldana C."/>
            <person name="Canovas D."/>
            <person name="Cerqueira G.C."/>
            <person name="Chen F."/>
            <person name="Chen W."/>
            <person name="Choi C."/>
            <person name="Clum A."/>
            <person name="Dos Santos R.A."/>
            <person name="Damasio A.R."/>
            <person name="Diallinas G."/>
            <person name="Emri T."/>
            <person name="Fekete E."/>
            <person name="Flipphi M."/>
            <person name="Freyberg S."/>
            <person name="Gallo A."/>
            <person name="Gournas C."/>
            <person name="Habgood R."/>
            <person name="Hainaut M."/>
            <person name="Harispe M.L."/>
            <person name="Henrissat B."/>
            <person name="Hilden K.S."/>
            <person name="Hope R."/>
            <person name="Hossain A."/>
            <person name="Karabika E."/>
            <person name="Karaffa L."/>
            <person name="Karanyi Z."/>
            <person name="Krasevec N."/>
            <person name="Kuo A."/>
            <person name="Kusch H."/>
            <person name="LaButti K."/>
            <person name="Lagendijk E.L."/>
            <person name="Lapidus A."/>
            <person name="Levasseur A."/>
            <person name="Lindquist E."/>
            <person name="Lipzen A."/>
            <person name="Logrieco A.F."/>
            <person name="MacCabe A."/>
            <person name="Maekelae M.R."/>
            <person name="Malavazi I."/>
            <person name="Melin P."/>
            <person name="Meyer V."/>
            <person name="Mielnichuk N."/>
            <person name="Miskei M."/>
            <person name="Molnar A.P."/>
            <person name="Mule G."/>
            <person name="Ngan C.Y."/>
            <person name="Orejas M."/>
            <person name="Orosz E."/>
            <person name="Ouedraogo J.P."/>
            <person name="Overkamp K.M."/>
            <person name="Park H.-S."/>
            <person name="Perrone G."/>
            <person name="Piumi F."/>
            <person name="Punt P.J."/>
            <person name="Ram A.F."/>
            <person name="Ramon A."/>
            <person name="Rauscher S."/>
            <person name="Record E."/>
            <person name="Riano-Pachon D.M."/>
            <person name="Robert V."/>
            <person name="Roehrig J."/>
            <person name="Ruller R."/>
            <person name="Salamov A."/>
            <person name="Salih N.S."/>
            <person name="Samson R.A."/>
            <person name="Sandor E."/>
            <person name="Sanguinetti M."/>
            <person name="Schuetze T."/>
            <person name="Sepcic K."/>
            <person name="Shelest E."/>
            <person name="Sherlock G."/>
            <person name="Sophianopoulou V."/>
            <person name="Squina F.M."/>
            <person name="Sun H."/>
            <person name="Susca A."/>
            <person name="Todd R.B."/>
            <person name="Tsang A."/>
            <person name="Unkles S.E."/>
            <person name="van de Wiele N."/>
            <person name="van Rossen-Uffink D."/>
            <person name="Oliveira J.V."/>
            <person name="Vesth T.C."/>
            <person name="Visser J."/>
            <person name="Yu J.-H."/>
            <person name="Zhou M."/>
            <person name="Andersen M.R."/>
            <person name="Archer D.B."/>
            <person name="Baker S.E."/>
            <person name="Benoit I."/>
            <person name="Brakhage A.A."/>
            <person name="Braus G.H."/>
            <person name="Fischer R."/>
            <person name="Frisvad J.C."/>
            <person name="Goldman G.H."/>
            <person name="Houbraken J."/>
            <person name="Oakley B."/>
            <person name="Pocsi I."/>
            <person name="Scazzocchio C."/>
            <person name="Seiboth B."/>
            <person name="vanKuyk P.A."/>
            <person name="Wortman J."/>
            <person name="Dyer P.S."/>
            <person name="Grigoriev I.V."/>
        </authorList>
    </citation>
    <scope>NUCLEOTIDE SEQUENCE [LARGE SCALE GENOMIC DNA]</scope>
    <source>
        <strain evidence="4">CBS 593.65</strain>
    </source>
</reference>
<feature type="domain" description="Methyltransferase type 11" evidence="1">
    <location>
        <begin position="268"/>
        <end position="353"/>
    </location>
</feature>
<dbReference type="InterPro" id="IPR013216">
    <property type="entry name" value="Methyltransf_11"/>
</dbReference>
<dbReference type="CDD" id="cd02440">
    <property type="entry name" value="AdoMet_MTases"/>
    <property type="match status" value="1"/>
</dbReference>
<dbReference type="RefSeq" id="XP_040697530.1">
    <property type="nucleotide sequence ID" value="XM_040843039.1"/>
</dbReference>
<evidence type="ECO:0000313" key="3">
    <source>
        <dbReference type="EMBL" id="OJJ53724.1"/>
    </source>
</evidence>
<accession>A0A1L9T2N9</accession>
<dbReference type="PANTHER" id="PTHR43591">
    <property type="entry name" value="METHYLTRANSFERASE"/>
    <property type="match status" value="1"/>
</dbReference>
<dbReference type="Gene3D" id="3.40.50.150">
    <property type="entry name" value="Vaccinia Virus protein VP39"/>
    <property type="match status" value="2"/>
</dbReference>
<dbReference type="GeneID" id="63759112"/>
<keyword evidence="4" id="KW-1185">Reference proteome</keyword>
<dbReference type="STRING" id="1036612.A0A1L9T2N9"/>
<evidence type="ECO:0000259" key="2">
    <source>
        <dbReference type="Pfam" id="PF13649"/>
    </source>
</evidence>
<dbReference type="OrthoDB" id="540004at2759"/>